<keyword evidence="3" id="KW-1185">Reference proteome</keyword>
<gene>
    <name evidence="2" type="ORF">Pcinc_038146</name>
</gene>
<feature type="region of interest" description="Disordered" evidence="1">
    <location>
        <begin position="30"/>
        <end position="90"/>
    </location>
</feature>
<comment type="caution">
    <text evidence="2">The sequence shown here is derived from an EMBL/GenBank/DDBJ whole genome shotgun (WGS) entry which is preliminary data.</text>
</comment>
<accession>A0AAE1BUC3</accession>
<evidence type="ECO:0000256" key="1">
    <source>
        <dbReference type="SAM" id="MobiDB-lite"/>
    </source>
</evidence>
<feature type="compositionally biased region" description="Acidic residues" evidence="1">
    <location>
        <begin position="54"/>
        <end position="71"/>
    </location>
</feature>
<dbReference type="Proteomes" id="UP001286313">
    <property type="component" value="Unassembled WGS sequence"/>
</dbReference>
<evidence type="ECO:0000313" key="2">
    <source>
        <dbReference type="EMBL" id="KAK3855454.1"/>
    </source>
</evidence>
<sequence length="90" mass="9858">MVGIETLSNSWEVLVSVKWRVGEYSDSWSGVIESGEENTGLGKEGGIRTSLSEGDVESAGEEHEEQQEEAEQLVRDLQEQVEFDGKGNLG</sequence>
<dbReference type="EMBL" id="JAWQEG010006211">
    <property type="protein sequence ID" value="KAK3855454.1"/>
    <property type="molecule type" value="Genomic_DNA"/>
</dbReference>
<proteinExistence type="predicted"/>
<organism evidence="2 3">
    <name type="scientific">Petrolisthes cinctipes</name>
    <name type="common">Flat porcelain crab</name>
    <dbReference type="NCBI Taxonomy" id="88211"/>
    <lineage>
        <taxon>Eukaryota</taxon>
        <taxon>Metazoa</taxon>
        <taxon>Ecdysozoa</taxon>
        <taxon>Arthropoda</taxon>
        <taxon>Crustacea</taxon>
        <taxon>Multicrustacea</taxon>
        <taxon>Malacostraca</taxon>
        <taxon>Eumalacostraca</taxon>
        <taxon>Eucarida</taxon>
        <taxon>Decapoda</taxon>
        <taxon>Pleocyemata</taxon>
        <taxon>Anomura</taxon>
        <taxon>Galatheoidea</taxon>
        <taxon>Porcellanidae</taxon>
        <taxon>Petrolisthes</taxon>
    </lineage>
</organism>
<dbReference type="AlphaFoldDB" id="A0AAE1BUC3"/>
<reference evidence="2" key="1">
    <citation type="submission" date="2023-10" db="EMBL/GenBank/DDBJ databases">
        <title>Genome assemblies of two species of porcelain crab, Petrolisthes cinctipes and Petrolisthes manimaculis (Anomura: Porcellanidae).</title>
        <authorList>
            <person name="Angst P."/>
        </authorList>
    </citation>
    <scope>NUCLEOTIDE SEQUENCE</scope>
    <source>
        <strain evidence="2">PB745_01</strain>
        <tissue evidence="2">Gill</tissue>
    </source>
</reference>
<protein>
    <submittedName>
        <fullName evidence="2">Uncharacterized protein</fullName>
    </submittedName>
</protein>
<name>A0AAE1BUC3_PETCI</name>
<evidence type="ECO:0000313" key="3">
    <source>
        <dbReference type="Proteomes" id="UP001286313"/>
    </source>
</evidence>